<reference evidence="2" key="1">
    <citation type="submission" date="2016-11" db="UniProtKB">
        <authorList>
            <consortium name="WormBaseParasite"/>
        </authorList>
    </citation>
    <scope>IDENTIFICATION</scope>
</reference>
<proteinExistence type="predicted"/>
<sequence length="69" mass="8088">MHMYYAFLFKIWAFIDRNDLIAIVSFEDRLRRPELIKLEKENVRLDMELDAGIAKTGSATVLRRGLVCN</sequence>
<organism evidence="1 2">
    <name type="scientific">Steinernema glaseri</name>
    <dbReference type="NCBI Taxonomy" id="37863"/>
    <lineage>
        <taxon>Eukaryota</taxon>
        <taxon>Metazoa</taxon>
        <taxon>Ecdysozoa</taxon>
        <taxon>Nematoda</taxon>
        <taxon>Chromadorea</taxon>
        <taxon>Rhabditida</taxon>
        <taxon>Tylenchina</taxon>
        <taxon>Panagrolaimomorpha</taxon>
        <taxon>Strongyloidoidea</taxon>
        <taxon>Steinernematidae</taxon>
        <taxon>Steinernema</taxon>
    </lineage>
</organism>
<evidence type="ECO:0000313" key="2">
    <source>
        <dbReference type="WBParaSite" id="L893_g17911.t1"/>
    </source>
</evidence>
<dbReference type="AlphaFoldDB" id="A0A1I7YNM6"/>
<dbReference type="WBParaSite" id="L893_g17911.t1">
    <property type="protein sequence ID" value="L893_g17911.t1"/>
    <property type="gene ID" value="L893_g17911"/>
</dbReference>
<name>A0A1I7YNM6_9BILA</name>
<dbReference type="Proteomes" id="UP000095287">
    <property type="component" value="Unplaced"/>
</dbReference>
<evidence type="ECO:0000313" key="1">
    <source>
        <dbReference type="Proteomes" id="UP000095287"/>
    </source>
</evidence>
<keyword evidence="1" id="KW-1185">Reference proteome</keyword>
<accession>A0A1I7YNM6</accession>
<protein>
    <submittedName>
        <fullName evidence="2">Transposase</fullName>
    </submittedName>
</protein>